<dbReference type="AlphaFoldDB" id="A0A0D2BVI9"/>
<dbReference type="EMBL" id="KN847046">
    <property type="protein sequence ID" value="KIW23043.1"/>
    <property type="molecule type" value="Genomic_DNA"/>
</dbReference>
<name>A0A0D2BVI9_9EURO</name>
<proteinExistence type="inferred from homology"/>
<feature type="active site" evidence="4">
    <location>
        <position position="169"/>
    </location>
</feature>
<dbReference type="GO" id="GO:0051287">
    <property type="term" value="F:NAD binding"/>
    <property type="evidence" value="ECO:0007669"/>
    <property type="project" value="InterPro"/>
</dbReference>
<evidence type="ECO:0000259" key="5">
    <source>
        <dbReference type="Pfam" id="PF03446"/>
    </source>
</evidence>
<dbReference type="SUPFAM" id="SSF51735">
    <property type="entry name" value="NAD(P)-binding Rossmann-fold domains"/>
    <property type="match status" value="1"/>
</dbReference>
<dbReference type="GeneID" id="27350469"/>
<dbReference type="PIRSF" id="PIRSF000103">
    <property type="entry name" value="HIBADH"/>
    <property type="match status" value="1"/>
</dbReference>
<dbReference type="InterPro" id="IPR051265">
    <property type="entry name" value="HIBADH-related_NP60_sf"/>
</dbReference>
<evidence type="ECO:0008006" key="9">
    <source>
        <dbReference type="Google" id="ProtNLM"/>
    </source>
</evidence>
<dbReference type="InterPro" id="IPR013328">
    <property type="entry name" value="6PGD_dom2"/>
</dbReference>
<keyword evidence="3" id="KW-0520">NAD</keyword>
<dbReference type="Gene3D" id="1.10.1040.10">
    <property type="entry name" value="N-(1-d-carboxylethyl)-l-norvaline Dehydrogenase, domain 2"/>
    <property type="match status" value="1"/>
</dbReference>
<feature type="domain" description="3-hydroxyisobutyrate dehydrogenase-like NAD-binding" evidence="6">
    <location>
        <begin position="164"/>
        <end position="279"/>
    </location>
</feature>
<accession>A0A0D2BVI9</accession>
<evidence type="ECO:0000256" key="4">
    <source>
        <dbReference type="PIRSR" id="PIRSR000103-1"/>
    </source>
</evidence>
<dbReference type="InterPro" id="IPR008927">
    <property type="entry name" value="6-PGluconate_DH-like_C_sf"/>
</dbReference>
<sequence length="295" mass="31110">MGSGMCKNVAEKANLSHPLVIYDILEETTREIHERLGSQRTIVARSIGEATSKADIIFFSVPNDEAVRAVMDQILKAGVEGKVVVNCSTVHPDTSTQEAEAVAAAGGSFVACPVFGSAKMADAGQIIAVLASDDIEAVDKITPLCKGVIARDVIDVSGRGGAAQGPLLKIIGNMFALNIVTALAEGYVLAERAGLGPEQFHQFVQTLFPGPCASYSQLMLSGSYHRSEKPQGPALLARKDAGYAQRLAHEAGVRLRTVEVAQHYVEAVLQHQGDGAELAGVYGAARLEAGLPYEN</sequence>
<dbReference type="OrthoDB" id="435038at2759"/>
<dbReference type="SUPFAM" id="SSF48179">
    <property type="entry name" value="6-phosphogluconate dehydrogenase C-terminal domain-like"/>
    <property type="match status" value="1"/>
</dbReference>
<dbReference type="Pfam" id="PF14833">
    <property type="entry name" value="NAD_binding_11"/>
    <property type="match status" value="1"/>
</dbReference>
<dbReference type="PANTHER" id="PTHR43580:SF3">
    <property type="entry name" value="6-PHOSPHOGLUCONATE DEHYDROGENASE FAMILY PROTEIN (AFU_ORTHOLOGUE AFUA_2G11600)"/>
    <property type="match status" value="1"/>
</dbReference>
<dbReference type="PANTHER" id="PTHR43580">
    <property type="entry name" value="OXIDOREDUCTASE GLYR1-RELATED"/>
    <property type="match status" value="1"/>
</dbReference>
<protein>
    <recommendedName>
        <fullName evidence="9">6-phosphogluconate dehydrogenase NADP-binding domain-containing protein</fullName>
    </recommendedName>
</protein>
<feature type="domain" description="6-phosphogluconate dehydrogenase NADP-binding" evidence="5">
    <location>
        <begin position="1"/>
        <end position="146"/>
    </location>
</feature>
<dbReference type="Pfam" id="PF03446">
    <property type="entry name" value="NAD_binding_2"/>
    <property type="match status" value="1"/>
</dbReference>
<dbReference type="InterPro" id="IPR029154">
    <property type="entry name" value="HIBADH-like_NADP-bd"/>
</dbReference>
<dbReference type="InterPro" id="IPR036291">
    <property type="entry name" value="NAD(P)-bd_dom_sf"/>
</dbReference>
<dbReference type="VEuPathDB" id="FungiDB:PV07_11275"/>
<dbReference type="STRING" id="569365.A0A0D2BVI9"/>
<keyword evidence="8" id="KW-1185">Reference proteome</keyword>
<dbReference type="HOGENOM" id="CLU_035117_5_1_1"/>
<comment type="similarity">
    <text evidence="1">Belongs to the HIBADH-related family. NP60 subfamily.</text>
</comment>
<dbReference type="GO" id="GO:0016491">
    <property type="term" value="F:oxidoreductase activity"/>
    <property type="evidence" value="ECO:0007669"/>
    <property type="project" value="UniProtKB-KW"/>
</dbReference>
<evidence type="ECO:0000256" key="1">
    <source>
        <dbReference type="ARBA" id="ARBA00007598"/>
    </source>
</evidence>
<keyword evidence="2" id="KW-0560">Oxidoreductase</keyword>
<evidence type="ECO:0000313" key="8">
    <source>
        <dbReference type="Proteomes" id="UP000054466"/>
    </source>
</evidence>
<evidence type="ECO:0000259" key="6">
    <source>
        <dbReference type="Pfam" id="PF14833"/>
    </source>
</evidence>
<dbReference type="Gene3D" id="3.40.50.720">
    <property type="entry name" value="NAD(P)-binding Rossmann-like Domain"/>
    <property type="match status" value="1"/>
</dbReference>
<dbReference type="Proteomes" id="UP000054466">
    <property type="component" value="Unassembled WGS sequence"/>
</dbReference>
<reference evidence="7 8" key="1">
    <citation type="submission" date="2015-01" db="EMBL/GenBank/DDBJ databases">
        <title>The Genome Sequence of Cladophialophora immunda CBS83496.</title>
        <authorList>
            <consortium name="The Broad Institute Genomics Platform"/>
            <person name="Cuomo C."/>
            <person name="de Hoog S."/>
            <person name="Gorbushina A."/>
            <person name="Stielow B."/>
            <person name="Teixiera M."/>
            <person name="Abouelleil A."/>
            <person name="Chapman S.B."/>
            <person name="Priest M."/>
            <person name="Young S.K."/>
            <person name="Wortman J."/>
            <person name="Nusbaum C."/>
            <person name="Birren B."/>
        </authorList>
    </citation>
    <scope>NUCLEOTIDE SEQUENCE [LARGE SCALE GENOMIC DNA]</scope>
    <source>
        <strain evidence="7 8">CBS 83496</strain>
    </source>
</reference>
<dbReference type="InterPro" id="IPR015815">
    <property type="entry name" value="HIBADH-related"/>
</dbReference>
<organism evidence="7 8">
    <name type="scientific">Cladophialophora immunda</name>
    <dbReference type="NCBI Taxonomy" id="569365"/>
    <lineage>
        <taxon>Eukaryota</taxon>
        <taxon>Fungi</taxon>
        <taxon>Dikarya</taxon>
        <taxon>Ascomycota</taxon>
        <taxon>Pezizomycotina</taxon>
        <taxon>Eurotiomycetes</taxon>
        <taxon>Chaetothyriomycetidae</taxon>
        <taxon>Chaetothyriales</taxon>
        <taxon>Herpotrichiellaceae</taxon>
        <taxon>Cladophialophora</taxon>
    </lineage>
</organism>
<dbReference type="GO" id="GO:0050661">
    <property type="term" value="F:NADP binding"/>
    <property type="evidence" value="ECO:0007669"/>
    <property type="project" value="InterPro"/>
</dbReference>
<dbReference type="InterPro" id="IPR006115">
    <property type="entry name" value="6PGDH_NADP-bd"/>
</dbReference>
<gene>
    <name evidence="7" type="ORF">PV07_11275</name>
</gene>
<dbReference type="RefSeq" id="XP_016243259.1">
    <property type="nucleotide sequence ID" value="XM_016398697.1"/>
</dbReference>
<evidence type="ECO:0000256" key="3">
    <source>
        <dbReference type="ARBA" id="ARBA00023027"/>
    </source>
</evidence>
<evidence type="ECO:0000313" key="7">
    <source>
        <dbReference type="EMBL" id="KIW23043.1"/>
    </source>
</evidence>
<evidence type="ECO:0000256" key="2">
    <source>
        <dbReference type="ARBA" id="ARBA00023002"/>
    </source>
</evidence>